<evidence type="ECO:0000313" key="1">
    <source>
        <dbReference type="EMBL" id="ABO60408.1"/>
    </source>
</evidence>
<proteinExistence type="predicted"/>
<dbReference type="KEGG" id="bvi:Bcep1808_7533"/>
<reference evidence="1 2" key="1">
    <citation type="submission" date="2007-03" db="EMBL/GenBank/DDBJ databases">
        <title>Complete sequence of plasmid pBVIE03 of Burkholderia vietnamiensis G4.</title>
        <authorList>
            <consortium name="US DOE Joint Genome Institute"/>
            <person name="Copeland A."/>
            <person name="Lucas S."/>
            <person name="Lapidus A."/>
            <person name="Barry K."/>
            <person name="Detter J.C."/>
            <person name="Glavina del Rio T."/>
            <person name="Hammon N."/>
            <person name="Israni S."/>
            <person name="Dalin E."/>
            <person name="Tice H."/>
            <person name="Pitluck S."/>
            <person name="Chain P."/>
            <person name="Malfatti S."/>
            <person name="Shin M."/>
            <person name="Vergez L."/>
            <person name="Schmutz J."/>
            <person name="Larimer F."/>
            <person name="Land M."/>
            <person name="Hauser L."/>
            <person name="Kyrpides N."/>
            <person name="Tiedje J."/>
            <person name="Richardson P."/>
        </authorList>
    </citation>
    <scope>NUCLEOTIDE SEQUENCE [LARGE SCALE GENOMIC DNA]</scope>
    <source>
        <strain evidence="2">G4 / LMG 22486</strain>
        <plasmid evidence="1 2">pBVIE03</plasmid>
    </source>
</reference>
<dbReference type="EMBL" id="CP000619">
    <property type="protein sequence ID" value="ABO60408.1"/>
    <property type="molecule type" value="Genomic_DNA"/>
</dbReference>
<geneLocation type="plasmid" evidence="1 2">
    <name>pBVIE03</name>
</geneLocation>
<evidence type="ECO:0000313" key="2">
    <source>
        <dbReference type="Proteomes" id="UP000002287"/>
    </source>
</evidence>
<dbReference type="AlphaFoldDB" id="A4JVV5"/>
<gene>
    <name evidence="1" type="ordered locus">Bcep1808_7533</name>
</gene>
<protein>
    <submittedName>
        <fullName evidence="1">Uncharacterized protein</fullName>
    </submittedName>
</protein>
<keyword evidence="1" id="KW-0614">Plasmid</keyword>
<dbReference type="HOGENOM" id="CLU_2205137_0_0_4"/>
<name>A4JVV5_BURVG</name>
<accession>A4JVV5</accession>
<organism evidence="1 2">
    <name type="scientific">Burkholderia vietnamiensis (strain G4 / LMG 22486)</name>
    <name type="common">Burkholderia cepacia (strain R1808)</name>
    <dbReference type="NCBI Taxonomy" id="269482"/>
    <lineage>
        <taxon>Bacteria</taxon>
        <taxon>Pseudomonadati</taxon>
        <taxon>Pseudomonadota</taxon>
        <taxon>Betaproteobacteria</taxon>
        <taxon>Burkholderiales</taxon>
        <taxon>Burkholderiaceae</taxon>
        <taxon>Burkholderia</taxon>
        <taxon>Burkholderia cepacia complex</taxon>
    </lineage>
</organism>
<sequence>MGPLRRATENDMANTTVEMMAAKNSEACEVDLYDVLKERVEAGEPIYISGQRNAAIESAISGLAKEAGKPVRVVQMVETDTTSFQNASSDFVEAVRTNSNAGITLKN</sequence>
<dbReference type="Proteomes" id="UP000002287">
    <property type="component" value="Plasmid pBVIE03"/>
</dbReference>